<accession>A0AA87SX12</accession>
<protein>
    <submittedName>
        <fullName evidence="2">Peptidase, M23 domain protein</fullName>
    </submittedName>
</protein>
<dbReference type="Gene3D" id="2.70.70.10">
    <property type="entry name" value="Glucose Permease (Domain IIA)"/>
    <property type="match status" value="1"/>
</dbReference>
<feature type="domain" description="M23ase beta-sheet core" evidence="1">
    <location>
        <begin position="1"/>
        <end position="55"/>
    </location>
</feature>
<gene>
    <name evidence="2" type="ORF">LEP1GSC125_0070</name>
</gene>
<dbReference type="GO" id="GO:0004222">
    <property type="term" value="F:metalloendopeptidase activity"/>
    <property type="evidence" value="ECO:0007669"/>
    <property type="project" value="TreeGrafter"/>
</dbReference>
<dbReference type="InterPro" id="IPR050570">
    <property type="entry name" value="Cell_wall_metabolism_enzyme"/>
</dbReference>
<dbReference type="PANTHER" id="PTHR21666">
    <property type="entry name" value="PEPTIDASE-RELATED"/>
    <property type="match status" value="1"/>
</dbReference>
<evidence type="ECO:0000259" key="1">
    <source>
        <dbReference type="Pfam" id="PF01551"/>
    </source>
</evidence>
<comment type="caution">
    <text evidence="2">The sequence shown here is derived from an EMBL/GenBank/DDBJ whole genome shotgun (WGS) entry which is preliminary data.</text>
</comment>
<sequence>ILHKDGSIAEYAHLKHKGISVQIGQIVQTGERIGFSGNTGFSSAPHLHFHVLRHKADLQTLESVPISKSNRPGNFSFITLFLFQFIHF</sequence>
<dbReference type="EMBL" id="AKWM02000035">
    <property type="protein sequence ID" value="EKS00485.1"/>
    <property type="molecule type" value="Genomic_DNA"/>
</dbReference>
<organism evidence="2 3">
    <name type="scientific">Leptospira mayottensis 200901122</name>
    <dbReference type="NCBI Taxonomy" id="1193010"/>
    <lineage>
        <taxon>Bacteria</taxon>
        <taxon>Pseudomonadati</taxon>
        <taxon>Spirochaetota</taxon>
        <taxon>Spirochaetia</taxon>
        <taxon>Leptospirales</taxon>
        <taxon>Leptospiraceae</taxon>
        <taxon>Leptospira</taxon>
    </lineage>
</organism>
<reference evidence="2 3" key="1">
    <citation type="journal article" date="2014" name="Int. J. Syst. Evol. Microbiol.">
        <title>Leptospira mayottensis sp. nov., a pathogenic species of the genus Leptospira isolated from humans.</title>
        <authorList>
            <person name="Bourhy P."/>
            <person name="Collet L."/>
            <person name="Brisse S."/>
            <person name="Picardeau M."/>
        </authorList>
    </citation>
    <scope>NUCLEOTIDE SEQUENCE [LARGE SCALE GENOMIC DNA]</scope>
    <source>
        <strain evidence="2 3">200901122</strain>
    </source>
</reference>
<dbReference type="Pfam" id="PF01551">
    <property type="entry name" value="Peptidase_M23"/>
    <property type="match status" value="1"/>
</dbReference>
<dbReference type="AlphaFoldDB" id="A0AA87SX12"/>
<name>A0AA87SX12_9LEPT</name>
<dbReference type="Proteomes" id="UP000001343">
    <property type="component" value="Unassembled WGS sequence"/>
</dbReference>
<dbReference type="SUPFAM" id="SSF51261">
    <property type="entry name" value="Duplicated hybrid motif"/>
    <property type="match status" value="1"/>
</dbReference>
<evidence type="ECO:0000313" key="3">
    <source>
        <dbReference type="Proteomes" id="UP000001343"/>
    </source>
</evidence>
<dbReference type="CDD" id="cd12797">
    <property type="entry name" value="M23_peptidase"/>
    <property type="match status" value="1"/>
</dbReference>
<evidence type="ECO:0000313" key="2">
    <source>
        <dbReference type="EMBL" id="EKS00485.1"/>
    </source>
</evidence>
<dbReference type="InterPro" id="IPR011055">
    <property type="entry name" value="Dup_hybrid_motif"/>
</dbReference>
<proteinExistence type="predicted"/>
<dbReference type="PANTHER" id="PTHR21666:SF270">
    <property type="entry name" value="MUREIN HYDROLASE ACTIVATOR ENVC"/>
    <property type="match status" value="1"/>
</dbReference>
<dbReference type="InterPro" id="IPR016047">
    <property type="entry name" value="M23ase_b-sheet_dom"/>
</dbReference>
<feature type="non-terminal residue" evidence="2">
    <location>
        <position position="1"/>
    </location>
</feature>